<name>A0A1T5K313_9BACT</name>
<dbReference type="Proteomes" id="UP000190961">
    <property type="component" value="Unassembled WGS sequence"/>
</dbReference>
<protein>
    <submittedName>
        <fullName evidence="2">Uncharacterized protein</fullName>
    </submittedName>
</protein>
<evidence type="ECO:0000256" key="1">
    <source>
        <dbReference type="SAM" id="MobiDB-lite"/>
    </source>
</evidence>
<feature type="compositionally biased region" description="Polar residues" evidence="1">
    <location>
        <begin position="9"/>
        <end position="22"/>
    </location>
</feature>
<reference evidence="2 3" key="1">
    <citation type="submission" date="2017-02" db="EMBL/GenBank/DDBJ databases">
        <authorList>
            <person name="Peterson S.W."/>
        </authorList>
    </citation>
    <scope>NUCLEOTIDE SEQUENCE [LARGE SCALE GENOMIC DNA]</scope>
    <source>
        <strain evidence="2 3">DSM 25262</strain>
    </source>
</reference>
<evidence type="ECO:0000313" key="2">
    <source>
        <dbReference type="EMBL" id="SKC57905.1"/>
    </source>
</evidence>
<dbReference type="RefSeq" id="WP_079686263.1">
    <property type="nucleotide sequence ID" value="NZ_FUZU01000001.1"/>
</dbReference>
<gene>
    <name evidence="2" type="ORF">SAMN05660236_1741</name>
</gene>
<organism evidence="2 3">
    <name type="scientific">Ohtaekwangia koreensis</name>
    <dbReference type="NCBI Taxonomy" id="688867"/>
    <lineage>
        <taxon>Bacteria</taxon>
        <taxon>Pseudomonadati</taxon>
        <taxon>Bacteroidota</taxon>
        <taxon>Cytophagia</taxon>
        <taxon>Cytophagales</taxon>
        <taxon>Fulvivirgaceae</taxon>
        <taxon>Ohtaekwangia</taxon>
    </lineage>
</organism>
<proteinExistence type="predicted"/>
<dbReference type="AlphaFoldDB" id="A0A1T5K313"/>
<keyword evidence="3" id="KW-1185">Reference proteome</keyword>
<feature type="region of interest" description="Disordered" evidence="1">
    <location>
        <begin position="1"/>
        <end position="88"/>
    </location>
</feature>
<feature type="compositionally biased region" description="Acidic residues" evidence="1">
    <location>
        <begin position="65"/>
        <end position="75"/>
    </location>
</feature>
<dbReference type="EMBL" id="FUZU01000001">
    <property type="protein sequence ID" value="SKC57905.1"/>
    <property type="molecule type" value="Genomic_DNA"/>
</dbReference>
<evidence type="ECO:0000313" key="3">
    <source>
        <dbReference type="Proteomes" id="UP000190961"/>
    </source>
</evidence>
<sequence>MRTTRRNATRQFSPDNTLNTSPVIEEQVARSEENLAEETPVEDIYTPGSLSKNKRSKKPSTEIESTTDEFEDESIDNNNAPGHIDERI</sequence>
<accession>A0A1T5K313</accession>